<accession>A0A073JQ78</accession>
<gene>
    <name evidence="4" type="ORF">LR3_07995</name>
</gene>
<dbReference type="InterPro" id="IPR026870">
    <property type="entry name" value="Zinc_ribbon_dom"/>
</dbReference>
<sequence length="260" mass="28140">MRYCPNCGKKLPEGARYCTNCGYRLTTGSAPQSTGNSIRSQTSAPHVSRAAVVDSRQKHHRHLGWVLVIILLIAVAGFWFYNNNGNDDGTVAPASSSLVSQSSATDSTSSASSSIVDDSSSSADKLTTGIGPKNTAAAVTYYAAKSGVSHWSGVLNTADGITVQLSTDKDLLNALSEPGQGMVYRVYGYHDVDSTDDTDFVYTVDRDDTIHIYTLPNDFDRDQTYEPNATVSKQDMVSYLNDHNYAENVTELGNKVDIDR</sequence>
<dbReference type="EMBL" id="JOSX01000013">
    <property type="protein sequence ID" value="KEK15694.1"/>
    <property type="molecule type" value="Genomic_DNA"/>
</dbReference>
<proteinExistence type="predicted"/>
<protein>
    <recommendedName>
        <fullName evidence="3">Zinc-ribbon domain-containing protein</fullName>
    </recommendedName>
</protein>
<comment type="caution">
    <text evidence="4">The sequence shown here is derived from an EMBL/GenBank/DDBJ whole genome shotgun (WGS) entry which is preliminary data.</text>
</comment>
<keyword evidence="2" id="KW-0812">Transmembrane</keyword>
<dbReference type="Pfam" id="PF13240">
    <property type="entry name" value="Zn_Ribbon_1"/>
    <property type="match status" value="1"/>
</dbReference>
<feature type="region of interest" description="Disordered" evidence="1">
    <location>
        <begin position="101"/>
        <end position="129"/>
    </location>
</feature>
<evidence type="ECO:0000256" key="1">
    <source>
        <dbReference type="SAM" id="MobiDB-lite"/>
    </source>
</evidence>
<evidence type="ECO:0000259" key="3">
    <source>
        <dbReference type="Pfam" id="PF13240"/>
    </source>
</evidence>
<evidence type="ECO:0000256" key="2">
    <source>
        <dbReference type="SAM" id="Phobius"/>
    </source>
</evidence>
<reference evidence="4 5" key="1">
    <citation type="submission" date="2014-06" db="EMBL/GenBank/DDBJ databases">
        <title>Genetic determinant of reutericyclin biosynthesis of Lactobacillus reuteri.</title>
        <authorList>
            <person name="Lin X."/>
            <person name="Duar R."/>
            <person name="Walter J."/>
            <person name="Gaenzle M."/>
        </authorList>
    </citation>
    <scope>NUCLEOTIDE SEQUENCE [LARGE SCALE GENOMIC DNA]</scope>
    <source>
        <strain evidence="4 5">LTH2584</strain>
    </source>
</reference>
<organism evidence="4 5">
    <name type="scientific">Limosilactobacillus reuteri</name>
    <name type="common">Lactobacillus reuteri</name>
    <dbReference type="NCBI Taxonomy" id="1598"/>
    <lineage>
        <taxon>Bacteria</taxon>
        <taxon>Bacillati</taxon>
        <taxon>Bacillota</taxon>
        <taxon>Bacilli</taxon>
        <taxon>Lactobacillales</taxon>
        <taxon>Lactobacillaceae</taxon>
        <taxon>Limosilactobacillus</taxon>
    </lineage>
</organism>
<evidence type="ECO:0000313" key="4">
    <source>
        <dbReference type="EMBL" id="KEK15694.1"/>
    </source>
</evidence>
<keyword evidence="2" id="KW-0472">Membrane</keyword>
<dbReference type="Proteomes" id="UP000027731">
    <property type="component" value="Unassembled WGS sequence"/>
</dbReference>
<dbReference type="PATRIC" id="fig|1598.90.peg.1031"/>
<feature type="transmembrane region" description="Helical" evidence="2">
    <location>
        <begin position="63"/>
        <end position="81"/>
    </location>
</feature>
<dbReference type="AlphaFoldDB" id="A0A073JQ78"/>
<feature type="compositionally biased region" description="Low complexity" evidence="1">
    <location>
        <begin position="101"/>
        <end position="124"/>
    </location>
</feature>
<keyword evidence="2" id="KW-1133">Transmembrane helix</keyword>
<feature type="domain" description="Zinc-ribbon" evidence="3">
    <location>
        <begin position="3"/>
        <end position="25"/>
    </location>
</feature>
<name>A0A073JQ78_LIMRT</name>
<evidence type="ECO:0000313" key="5">
    <source>
        <dbReference type="Proteomes" id="UP000027731"/>
    </source>
</evidence>